<keyword evidence="4" id="KW-1185">Reference proteome</keyword>
<protein>
    <submittedName>
        <fullName evidence="3">LysM domain-containing protein</fullName>
    </submittedName>
</protein>
<keyword evidence="1" id="KW-0472">Membrane</keyword>
<evidence type="ECO:0000259" key="2">
    <source>
        <dbReference type="PROSITE" id="PS51782"/>
    </source>
</evidence>
<sequence length="103" mass="11570">MVVSGRSYYICLAFVIVGLILFHGVSDEEYATVHIEKGDSIWALAEEYTALHTMSKPDFIQWVKENNQLPTSTLEPGQQLIIPVTMKQLSTERSSQFAYTGAE</sequence>
<accession>A0A4R6U0B7</accession>
<organism evidence="3 4">
    <name type="scientific">Aureibacillus halotolerans</name>
    <dbReference type="NCBI Taxonomy" id="1508390"/>
    <lineage>
        <taxon>Bacteria</taxon>
        <taxon>Bacillati</taxon>
        <taxon>Bacillota</taxon>
        <taxon>Bacilli</taxon>
        <taxon>Bacillales</taxon>
        <taxon>Bacillaceae</taxon>
        <taxon>Aureibacillus</taxon>
    </lineage>
</organism>
<evidence type="ECO:0000313" key="3">
    <source>
        <dbReference type="EMBL" id="TDQ39738.1"/>
    </source>
</evidence>
<dbReference type="AlphaFoldDB" id="A0A4R6U0B7"/>
<dbReference type="Proteomes" id="UP000295632">
    <property type="component" value="Unassembled WGS sequence"/>
</dbReference>
<reference evidence="3 4" key="1">
    <citation type="submission" date="2019-03" db="EMBL/GenBank/DDBJ databases">
        <title>Genomic Encyclopedia of Type Strains, Phase IV (KMG-IV): sequencing the most valuable type-strain genomes for metagenomic binning, comparative biology and taxonomic classification.</title>
        <authorList>
            <person name="Goeker M."/>
        </authorList>
    </citation>
    <scope>NUCLEOTIDE SEQUENCE [LARGE SCALE GENOMIC DNA]</scope>
    <source>
        <strain evidence="3 4">DSM 28697</strain>
    </source>
</reference>
<dbReference type="RefSeq" id="WP_166639249.1">
    <property type="nucleotide sequence ID" value="NZ_SNYJ01000007.1"/>
</dbReference>
<proteinExistence type="predicted"/>
<feature type="transmembrane region" description="Helical" evidence="1">
    <location>
        <begin position="7"/>
        <end position="25"/>
    </location>
</feature>
<dbReference type="EMBL" id="SNYJ01000007">
    <property type="protein sequence ID" value="TDQ39738.1"/>
    <property type="molecule type" value="Genomic_DNA"/>
</dbReference>
<dbReference type="PROSITE" id="PS51782">
    <property type="entry name" value="LYSM"/>
    <property type="match status" value="1"/>
</dbReference>
<dbReference type="InterPro" id="IPR036779">
    <property type="entry name" value="LysM_dom_sf"/>
</dbReference>
<comment type="caution">
    <text evidence="3">The sequence shown here is derived from an EMBL/GenBank/DDBJ whole genome shotgun (WGS) entry which is preliminary data.</text>
</comment>
<evidence type="ECO:0000313" key="4">
    <source>
        <dbReference type="Proteomes" id="UP000295632"/>
    </source>
</evidence>
<name>A0A4R6U0B7_9BACI</name>
<dbReference type="Pfam" id="PF01476">
    <property type="entry name" value="LysM"/>
    <property type="match status" value="1"/>
</dbReference>
<dbReference type="Gene3D" id="3.10.350.10">
    <property type="entry name" value="LysM domain"/>
    <property type="match status" value="1"/>
</dbReference>
<dbReference type="InterPro" id="IPR018392">
    <property type="entry name" value="LysM"/>
</dbReference>
<evidence type="ECO:0000256" key="1">
    <source>
        <dbReference type="SAM" id="Phobius"/>
    </source>
</evidence>
<feature type="domain" description="LysM" evidence="2">
    <location>
        <begin position="31"/>
        <end position="82"/>
    </location>
</feature>
<keyword evidence="1" id="KW-0812">Transmembrane</keyword>
<keyword evidence="1" id="KW-1133">Transmembrane helix</keyword>
<gene>
    <name evidence="3" type="ORF">EV213_107105</name>
</gene>